<dbReference type="PANTHER" id="PTHR42828:SF3">
    <property type="entry name" value="THREONYLCARBAMOYL-AMP SYNTHASE"/>
    <property type="match status" value="1"/>
</dbReference>
<dbReference type="AlphaFoldDB" id="A0A6N4SPX7"/>
<dbReference type="InterPro" id="IPR052532">
    <property type="entry name" value="SUA5_domain"/>
</dbReference>
<dbReference type="PROSITE" id="PS51163">
    <property type="entry name" value="YRDC"/>
    <property type="match status" value="1"/>
</dbReference>
<dbReference type="Pfam" id="PF01300">
    <property type="entry name" value="Sua5_yciO_yrdC"/>
    <property type="match status" value="1"/>
</dbReference>
<dbReference type="GO" id="GO:0003725">
    <property type="term" value="F:double-stranded RNA binding"/>
    <property type="evidence" value="ECO:0007669"/>
    <property type="project" value="InterPro"/>
</dbReference>
<dbReference type="KEGG" id="chu:CHU_1076"/>
<accession>A0A6N4SPX7</accession>
<evidence type="ECO:0000313" key="2">
    <source>
        <dbReference type="EMBL" id="ABG58353.1"/>
    </source>
</evidence>
<feature type="domain" description="YrdC-like" evidence="1">
    <location>
        <begin position="15"/>
        <end position="203"/>
    </location>
</feature>
<organism evidence="2 3">
    <name type="scientific">Cytophaga hutchinsonii (strain ATCC 33406 / DSM 1761 / CIP 103989 / NBRC 15051 / NCIMB 9469 / D465)</name>
    <dbReference type="NCBI Taxonomy" id="269798"/>
    <lineage>
        <taxon>Bacteria</taxon>
        <taxon>Pseudomonadati</taxon>
        <taxon>Bacteroidota</taxon>
        <taxon>Cytophagia</taxon>
        <taxon>Cytophagales</taxon>
        <taxon>Cytophagaceae</taxon>
        <taxon>Cytophaga</taxon>
    </lineage>
</organism>
<evidence type="ECO:0000259" key="1">
    <source>
        <dbReference type="PROSITE" id="PS51163"/>
    </source>
</evidence>
<gene>
    <name evidence="2" type="primary">yciO</name>
    <name evidence="2" type="ordered locus">CHU_1076</name>
</gene>
<dbReference type="InterPro" id="IPR006070">
    <property type="entry name" value="Sua5-like_dom"/>
</dbReference>
<dbReference type="NCBIfam" id="TIGR00057">
    <property type="entry name" value="L-threonylcarbamoyladenylate synthase"/>
    <property type="match status" value="1"/>
</dbReference>
<protein>
    <submittedName>
        <fullName evidence="2">Translation factor SUA5</fullName>
    </submittedName>
</protein>
<sequence length="208" mass="23183">MSALLLKIHPDNPPLNKILTAVEIIRKGGIVIYPTDTVYAIGCDIHNQKAVERVCRLKNIQPGKINLSFICQDLSHISEYTKALPTQVFKVMKQVLPGPYTFILNANNNVPNILNTKKKTIGIRVPDNRIVQLLLKELGNPILSTSIKNEDEILEYTTDPEEIYERYKNVVDVIIDGGFGGNEASTILDCTGNEIEVIREGKGSIEEL</sequence>
<dbReference type="SUPFAM" id="SSF55821">
    <property type="entry name" value="YrdC/RibB"/>
    <property type="match status" value="1"/>
</dbReference>
<dbReference type="OrthoDB" id="9814580at2"/>
<dbReference type="PANTHER" id="PTHR42828">
    <property type="entry name" value="DHBP SYNTHASE RIBB-LIKE ALPHA/BETA DOMAIN-CONTAINING PROTEIN"/>
    <property type="match status" value="1"/>
</dbReference>
<evidence type="ECO:0000313" key="3">
    <source>
        <dbReference type="Proteomes" id="UP000001822"/>
    </source>
</evidence>
<dbReference type="RefSeq" id="WP_011584468.1">
    <property type="nucleotide sequence ID" value="NC_008255.1"/>
</dbReference>
<reference evidence="2 3" key="1">
    <citation type="journal article" date="2007" name="Appl. Environ. Microbiol.">
        <title>Genome sequence of the cellulolytic gliding bacterium Cytophaga hutchinsonii.</title>
        <authorList>
            <person name="Xie G."/>
            <person name="Bruce D.C."/>
            <person name="Challacombe J.F."/>
            <person name="Chertkov O."/>
            <person name="Detter J.C."/>
            <person name="Gilna P."/>
            <person name="Han C.S."/>
            <person name="Lucas S."/>
            <person name="Misra M."/>
            <person name="Myers G.L."/>
            <person name="Richardson P."/>
            <person name="Tapia R."/>
            <person name="Thayer N."/>
            <person name="Thompson L.S."/>
            <person name="Brettin T.S."/>
            <person name="Henrissat B."/>
            <person name="Wilson D.B."/>
            <person name="McBride M.J."/>
        </authorList>
    </citation>
    <scope>NUCLEOTIDE SEQUENCE [LARGE SCALE GENOMIC DNA]</scope>
    <source>
        <strain evidence="3">ATCC 33406 / DSM 1761 / CIP 103989 / NBRC 15051 / NCIMB 9469 / D465</strain>
    </source>
</reference>
<keyword evidence="3" id="KW-1185">Reference proteome</keyword>
<dbReference type="EMBL" id="CP000383">
    <property type="protein sequence ID" value="ABG58353.1"/>
    <property type="molecule type" value="Genomic_DNA"/>
</dbReference>
<proteinExistence type="predicted"/>
<name>A0A6N4SPX7_CYTH3</name>
<dbReference type="Proteomes" id="UP000001822">
    <property type="component" value="Chromosome"/>
</dbReference>
<dbReference type="Gene3D" id="3.90.870.10">
    <property type="entry name" value="DHBP synthase"/>
    <property type="match status" value="1"/>
</dbReference>
<dbReference type="InterPro" id="IPR017945">
    <property type="entry name" value="DHBP_synth_RibB-like_a/b_dom"/>
</dbReference>